<name>A0A0G0XGT9_9BACT</name>
<reference evidence="8 9" key="1">
    <citation type="journal article" date="2015" name="Nature">
        <title>rRNA introns, odd ribosomes, and small enigmatic genomes across a large radiation of phyla.</title>
        <authorList>
            <person name="Brown C.T."/>
            <person name="Hug L.A."/>
            <person name="Thomas B.C."/>
            <person name="Sharon I."/>
            <person name="Castelle C.J."/>
            <person name="Singh A."/>
            <person name="Wilkins M.J."/>
            <person name="Williams K.H."/>
            <person name="Banfield J.F."/>
        </authorList>
    </citation>
    <scope>NUCLEOTIDE SEQUENCE [LARGE SCALE GENOMIC DNA]</scope>
</reference>
<dbReference type="InterPro" id="IPR051311">
    <property type="entry name" value="DedA_domain"/>
</dbReference>
<accession>A0A0G0XGT9</accession>
<evidence type="ECO:0000256" key="5">
    <source>
        <dbReference type="ARBA" id="ARBA00023136"/>
    </source>
</evidence>
<dbReference type="Pfam" id="PF09335">
    <property type="entry name" value="VTT_dom"/>
    <property type="match status" value="1"/>
</dbReference>
<dbReference type="GO" id="GO:0005886">
    <property type="term" value="C:plasma membrane"/>
    <property type="evidence" value="ECO:0007669"/>
    <property type="project" value="UniProtKB-SubCell"/>
</dbReference>
<evidence type="ECO:0000313" key="8">
    <source>
        <dbReference type="EMBL" id="KKS23627.1"/>
    </source>
</evidence>
<proteinExistence type="predicted"/>
<evidence type="ECO:0000256" key="6">
    <source>
        <dbReference type="SAM" id="Phobius"/>
    </source>
</evidence>
<comment type="subcellular location">
    <subcellularLocation>
        <location evidence="1">Cell membrane</location>
        <topology evidence="1">Multi-pass membrane protein</topology>
    </subcellularLocation>
</comment>
<evidence type="ECO:0000256" key="3">
    <source>
        <dbReference type="ARBA" id="ARBA00022692"/>
    </source>
</evidence>
<organism evidence="8 9">
    <name type="scientific">Candidatus Jorgensenbacteria bacterium GW2011_GWF2_41_8</name>
    <dbReference type="NCBI Taxonomy" id="1618667"/>
    <lineage>
        <taxon>Bacteria</taxon>
        <taxon>Candidatus Joergenseniibacteriota</taxon>
    </lineage>
</organism>
<feature type="transmembrane region" description="Helical" evidence="6">
    <location>
        <begin position="55"/>
        <end position="78"/>
    </location>
</feature>
<evidence type="ECO:0000313" key="9">
    <source>
        <dbReference type="Proteomes" id="UP000033856"/>
    </source>
</evidence>
<feature type="transmembrane region" description="Helical" evidence="6">
    <location>
        <begin position="20"/>
        <end position="43"/>
    </location>
</feature>
<feature type="transmembrane region" description="Helical" evidence="6">
    <location>
        <begin position="175"/>
        <end position="195"/>
    </location>
</feature>
<comment type="caution">
    <text evidence="8">The sequence shown here is derived from an EMBL/GenBank/DDBJ whole genome shotgun (WGS) entry which is preliminary data.</text>
</comment>
<evidence type="ECO:0000256" key="2">
    <source>
        <dbReference type="ARBA" id="ARBA00022475"/>
    </source>
</evidence>
<dbReference type="Proteomes" id="UP000033856">
    <property type="component" value="Unassembled WGS sequence"/>
</dbReference>
<dbReference type="EMBL" id="LCCD01000045">
    <property type="protein sequence ID" value="KKS23627.1"/>
    <property type="molecule type" value="Genomic_DNA"/>
</dbReference>
<feature type="domain" description="VTT" evidence="7">
    <location>
        <begin position="37"/>
        <end position="162"/>
    </location>
</feature>
<dbReference type="AlphaFoldDB" id="A0A0G0XGT9"/>
<dbReference type="PANTHER" id="PTHR42709:SF6">
    <property type="entry name" value="UNDECAPRENYL PHOSPHATE TRANSPORTER A"/>
    <property type="match status" value="1"/>
</dbReference>
<evidence type="ECO:0000259" key="7">
    <source>
        <dbReference type="Pfam" id="PF09335"/>
    </source>
</evidence>
<protein>
    <recommendedName>
        <fullName evidence="7">VTT domain-containing protein</fullName>
    </recommendedName>
</protein>
<evidence type="ECO:0000256" key="1">
    <source>
        <dbReference type="ARBA" id="ARBA00004651"/>
    </source>
</evidence>
<dbReference type="PANTHER" id="PTHR42709">
    <property type="entry name" value="ALKALINE PHOSPHATASE LIKE PROTEIN"/>
    <property type="match status" value="1"/>
</dbReference>
<keyword evidence="3 6" id="KW-0812">Transmembrane</keyword>
<keyword evidence="5 6" id="KW-0472">Membrane</keyword>
<feature type="transmembrane region" description="Helical" evidence="6">
    <location>
        <begin position="143"/>
        <end position="163"/>
    </location>
</feature>
<keyword evidence="4 6" id="KW-1133">Transmembrane helix</keyword>
<dbReference type="InterPro" id="IPR032816">
    <property type="entry name" value="VTT_dom"/>
</dbReference>
<sequence>MTAIISLISSWALGVIDKTGYVGIFVLSMLESAAIPIPSEVVVPFSGFLASSGRFGFWAVVFAATLANLAGSIVLFLIGRSGGRWILERYGKYVFIHQKDLDLGDRWFSKYGSAAVFFGRMLPVVRTFISLPAGIAQMSFKKFTAFTFLGALPWNFMLALIGLKLGDNWEVLHPYFQKLNYAIVGVIAVFIILYIRKHYKMNYKTH</sequence>
<gene>
    <name evidence="8" type="ORF">UU83_C0045G0009</name>
</gene>
<evidence type="ECO:0000256" key="4">
    <source>
        <dbReference type="ARBA" id="ARBA00022989"/>
    </source>
</evidence>
<keyword evidence="2" id="KW-1003">Cell membrane</keyword>